<name>A0AAN7XC58_ELEMC</name>
<evidence type="ECO:0000313" key="2">
    <source>
        <dbReference type="Proteomes" id="UP001346869"/>
    </source>
</evidence>
<protein>
    <submittedName>
        <fullName evidence="1">Uncharacterized protein</fullName>
    </submittedName>
</protein>
<proteinExistence type="predicted"/>
<reference evidence="1 2" key="1">
    <citation type="journal article" date="2023" name="Genes (Basel)">
        <title>Chromosome-Level Genome Assembly and Circadian Gene Repertoire of the Patagonia Blennie Eleginops maclovinus-The Closest Ancestral Proxy of Antarctic Cryonotothenioids.</title>
        <authorList>
            <person name="Cheng C.C."/>
            <person name="Rivera-Colon A.G."/>
            <person name="Minhas B.F."/>
            <person name="Wilson L."/>
            <person name="Rayamajhi N."/>
            <person name="Vargas-Chacoff L."/>
            <person name="Catchen J.M."/>
        </authorList>
    </citation>
    <scope>NUCLEOTIDE SEQUENCE [LARGE SCALE GENOMIC DNA]</scope>
    <source>
        <strain evidence="1">JMC-PN-2008</strain>
    </source>
</reference>
<dbReference type="EMBL" id="JAUZQC010000015">
    <property type="protein sequence ID" value="KAK5858722.1"/>
    <property type="molecule type" value="Genomic_DNA"/>
</dbReference>
<gene>
    <name evidence="1" type="ORF">PBY51_002841</name>
</gene>
<organism evidence="1 2">
    <name type="scientific">Eleginops maclovinus</name>
    <name type="common">Patagonian blennie</name>
    <name type="synonym">Eleginus maclovinus</name>
    <dbReference type="NCBI Taxonomy" id="56733"/>
    <lineage>
        <taxon>Eukaryota</taxon>
        <taxon>Metazoa</taxon>
        <taxon>Chordata</taxon>
        <taxon>Craniata</taxon>
        <taxon>Vertebrata</taxon>
        <taxon>Euteleostomi</taxon>
        <taxon>Actinopterygii</taxon>
        <taxon>Neopterygii</taxon>
        <taxon>Teleostei</taxon>
        <taxon>Neoteleostei</taxon>
        <taxon>Acanthomorphata</taxon>
        <taxon>Eupercaria</taxon>
        <taxon>Perciformes</taxon>
        <taxon>Notothenioidei</taxon>
        <taxon>Eleginopidae</taxon>
        <taxon>Eleginops</taxon>
    </lineage>
</organism>
<comment type="caution">
    <text evidence="1">The sequence shown here is derived from an EMBL/GenBank/DDBJ whole genome shotgun (WGS) entry which is preliminary data.</text>
</comment>
<dbReference type="Proteomes" id="UP001346869">
    <property type="component" value="Unassembled WGS sequence"/>
</dbReference>
<evidence type="ECO:0000313" key="1">
    <source>
        <dbReference type="EMBL" id="KAK5858722.1"/>
    </source>
</evidence>
<keyword evidence="2" id="KW-1185">Reference proteome</keyword>
<accession>A0AAN7XC58</accession>
<sequence length="76" mass="8823">MIFQTLASSPAQARPPREALYTEEVSLMSFETWEKLRQAEMLLLVLCRLGNQAWWTRWRTGPPNSGQKGSCLLRWV</sequence>
<reference evidence="1 2" key="2">
    <citation type="journal article" date="2023" name="Mol. Biol. Evol.">
        <title>Genomics of Secondarily Temperate Adaptation in the Only Non-Antarctic Icefish.</title>
        <authorList>
            <person name="Rivera-Colon A.G."/>
            <person name="Rayamajhi N."/>
            <person name="Minhas B.F."/>
            <person name="Madrigal G."/>
            <person name="Bilyk K.T."/>
            <person name="Yoon V."/>
            <person name="Hune M."/>
            <person name="Gregory S."/>
            <person name="Cheng C.H.C."/>
            <person name="Catchen J.M."/>
        </authorList>
    </citation>
    <scope>NUCLEOTIDE SEQUENCE [LARGE SCALE GENOMIC DNA]</scope>
    <source>
        <strain evidence="1">JMC-PN-2008</strain>
    </source>
</reference>
<dbReference type="AlphaFoldDB" id="A0AAN7XC58"/>